<accession>A0A2P2K904</accession>
<protein>
    <submittedName>
        <fullName evidence="1">S-receptor kinase</fullName>
    </submittedName>
</protein>
<keyword evidence="1" id="KW-0418">Kinase</keyword>
<proteinExistence type="predicted"/>
<dbReference type="EMBL" id="GGEC01021751">
    <property type="protein sequence ID" value="MBX02235.1"/>
    <property type="molecule type" value="Transcribed_RNA"/>
</dbReference>
<name>A0A2P2K904_RHIMU</name>
<keyword evidence="1" id="KW-0675">Receptor</keyword>
<dbReference type="AlphaFoldDB" id="A0A2P2K904"/>
<sequence length="73" mass="7695">MIRGVRGSCFMLSSRSCFSTLMSHLELTGSPQTNLCQVIKPLSLQAAPLSLASSNQVTPQTTTLAYGTTGCLS</sequence>
<dbReference type="GO" id="GO:0016301">
    <property type="term" value="F:kinase activity"/>
    <property type="evidence" value="ECO:0007669"/>
    <property type="project" value="UniProtKB-KW"/>
</dbReference>
<reference evidence="1" key="1">
    <citation type="submission" date="2018-02" db="EMBL/GenBank/DDBJ databases">
        <title>Rhizophora mucronata_Transcriptome.</title>
        <authorList>
            <person name="Meera S.P."/>
            <person name="Sreeshan A."/>
            <person name="Augustine A."/>
        </authorList>
    </citation>
    <scope>NUCLEOTIDE SEQUENCE</scope>
    <source>
        <tissue evidence="1">Leaf</tissue>
    </source>
</reference>
<keyword evidence="1" id="KW-0808">Transferase</keyword>
<evidence type="ECO:0000313" key="1">
    <source>
        <dbReference type="EMBL" id="MBX02235.1"/>
    </source>
</evidence>
<organism evidence="1">
    <name type="scientific">Rhizophora mucronata</name>
    <name type="common">Asiatic mangrove</name>
    <dbReference type="NCBI Taxonomy" id="61149"/>
    <lineage>
        <taxon>Eukaryota</taxon>
        <taxon>Viridiplantae</taxon>
        <taxon>Streptophyta</taxon>
        <taxon>Embryophyta</taxon>
        <taxon>Tracheophyta</taxon>
        <taxon>Spermatophyta</taxon>
        <taxon>Magnoliopsida</taxon>
        <taxon>eudicotyledons</taxon>
        <taxon>Gunneridae</taxon>
        <taxon>Pentapetalae</taxon>
        <taxon>rosids</taxon>
        <taxon>fabids</taxon>
        <taxon>Malpighiales</taxon>
        <taxon>Rhizophoraceae</taxon>
        <taxon>Rhizophora</taxon>
    </lineage>
</organism>